<gene>
    <name evidence="2" type="ORF">R1sor_014473</name>
</gene>
<evidence type="ECO:0000256" key="1">
    <source>
        <dbReference type="SAM" id="MobiDB-lite"/>
    </source>
</evidence>
<dbReference type="Proteomes" id="UP001633002">
    <property type="component" value="Unassembled WGS sequence"/>
</dbReference>
<sequence length="357" mass="39651">MKNPRSEDVENEEGQTPKGKSKPTKNPGSGRSSKAKKGKEKEESTKETTKKTTKETSKDRRKKKNPPDDDVGQGSQQQLATSAAIEVQPESAMPIDDDQPEPATAREEGRQMKRAKKQSDGVRVYEGLFRTDQYFDIPNQFAVLKTSLKSTFDILQGNKTRTRKLPVPIIEELKKMCTAVASMRMSGFVLNKKQASFATDCLILDLPSGLNLEVADNGPPQWNVYPEENDLPRKLMTLGKSILDDRGCIIILHSGSLRSTQQIADALDAYTQVWMPIASFDVVNDVPQFQPGRGMKVYHSKVEVFCKSNVDFEILKSAGTPFDAENSGRDSALINNYNTSAPTKLNDLGRRKCTGFL</sequence>
<organism evidence="2 3">
    <name type="scientific">Riccia sorocarpa</name>
    <dbReference type="NCBI Taxonomy" id="122646"/>
    <lineage>
        <taxon>Eukaryota</taxon>
        <taxon>Viridiplantae</taxon>
        <taxon>Streptophyta</taxon>
        <taxon>Embryophyta</taxon>
        <taxon>Marchantiophyta</taxon>
        <taxon>Marchantiopsida</taxon>
        <taxon>Marchantiidae</taxon>
        <taxon>Marchantiales</taxon>
        <taxon>Ricciaceae</taxon>
        <taxon>Riccia</taxon>
    </lineage>
</organism>
<evidence type="ECO:0000313" key="2">
    <source>
        <dbReference type="EMBL" id="KAL3688164.1"/>
    </source>
</evidence>
<proteinExistence type="predicted"/>
<comment type="caution">
    <text evidence="2">The sequence shown here is derived from an EMBL/GenBank/DDBJ whole genome shotgun (WGS) entry which is preliminary data.</text>
</comment>
<feature type="region of interest" description="Disordered" evidence="1">
    <location>
        <begin position="1"/>
        <end position="119"/>
    </location>
</feature>
<keyword evidence="3" id="KW-1185">Reference proteome</keyword>
<dbReference type="AlphaFoldDB" id="A0ABD3HDD2"/>
<name>A0ABD3HDD2_9MARC</name>
<accession>A0ABD3HDD2</accession>
<reference evidence="2 3" key="1">
    <citation type="submission" date="2024-09" db="EMBL/GenBank/DDBJ databases">
        <title>Chromosome-scale assembly of Riccia sorocarpa.</title>
        <authorList>
            <person name="Paukszto L."/>
        </authorList>
    </citation>
    <scope>NUCLEOTIDE SEQUENCE [LARGE SCALE GENOMIC DNA]</scope>
    <source>
        <strain evidence="2">LP-2024</strain>
        <tissue evidence="2">Aerial parts of the thallus</tissue>
    </source>
</reference>
<dbReference type="EMBL" id="JBJQOH010000004">
    <property type="protein sequence ID" value="KAL3688164.1"/>
    <property type="molecule type" value="Genomic_DNA"/>
</dbReference>
<evidence type="ECO:0000313" key="3">
    <source>
        <dbReference type="Proteomes" id="UP001633002"/>
    </source>
</evidence>
<feature type="compositionally biased region" description="Basic and acidic residues" evidence="1">
    <location>
        <begin position="39"/>
        <end position="58"/>
    </location>
</feature>
<protein>
    <submittedName>
        <fullName evidence="2">Uncharacterized protein</fullName>
    </submittedName>
</protein>